<keyword evidence="2" id="KW-1185">Reference proteome</keyword>
<accession>A0ABY3T2H5</accession>
<evidence type="ECO:0000313" key="2">
    <source>
        <dbReference type="Proteomes" id="UP001054801"/>
    </source>
</evidence>
<dbReference type="Proteomes" id="UP001054801">
    <property type="component" value="Chromosome"/>
</dbReference>
<proteinExistence type="predicted"/>
<name>A0ABY3T2H5_9GAMM</name>
<dbReference type="EMBL" id="CP091244">
    <property type="protein sequence ID" value="UJS24698.1"/>
    <property type="molecule type" value="Genomic_DNA"/>
</dbReference>
<evidence type="ECO:0000313" key="1">
    <source>
        <dbReference type="EMBL" id="UJS24698.1"/>
    </source>
</evidence>
<dbReference type="RefSeq" id="WP_236499354.1">
    <property type="nucleotide sequence ID" value="NZ_CP091244.1"/>
</dbReference>
<organism evidence="1 2">
    <name type="scientific">Thiothrix winogradskyi</name>
    <dbReference type="NCBI Taxonomy" id="96472"/>
    <lineage>
        <taxon>Bacteria</taxon>
        <taxon>Pseudomonadati</taxon>
        <taxon>Pseudomonadota</taxon>
        <taxon>Gammaproteobacteria</taxon>
        <taxon>Thiotrichales</taxon>
        <taxon>Thiotrichaceae</taxon>
        <taxon>Thiothrix</taxon>
    </lineage>
</organism>
<protein>
    <submittedName>
        <fullName evidence="1">Uncharacterized protein</fullName>
    </submittedName>
</protein>
<gene>
    <name evidence="1" type="ORF">L2Y54_01295</name>
</gene>
<sequence length="52" mass="5861">MLIVRPSTSLSATWYQDVLRPFAEWALRPMQADSFDSSQAHDIIHNLAKTSG</sequence>
<reference evidence="1" key="1">
    <citation type="journal article" date="2022" name="Microorganisms">
        <title>Two New Species of Filamentous Sulfur Bacteria of the Genus Thiothrix, Thiothrix winogradskyi sp. nov. and 'Candidatus Thiothrix sulfatifontis' sp. nov.</title>
        <authorList>
            <person name="Ravin N.V."/>
            <person name="Rossetti S."/>
            <person name="Beletsky A.V."/>
            <person name="Kadnikov V.V."/>
            <person name="Rudenko T.S."/>
            <person name="Smolyakov D.D."/>
            <person name="Moskvitina M.I."/>
            <person name="Gureeva M.V."/>
            <person name="Mardanov A.V."/>
            <person name="Grabovich M.Y."/>
        </authorList>
    </citation>
    <scope>NUCLEOTIDE SEQUENCE</scope>
    <source>
        <strain evidence="1">CT3</strain>
    </source>
</reference>